<accession>A0A3M7RMC0</accession>
<evidence type="ECO:0000313" key="2">
    <source>
        <dbReference type="Proteomes" id="UP000276133"/>
    </source>
</evidence>
<proteinExistence type="predicted"/>
<dbReference type="EMBL" id="REGN01003077">
    <property type="protein sequence ID" value="RNA24681.1"/>
    <property type="molecule type" value="Genomic_DNA"/>
</dbReference>
<name>A0A3M7RMC0_BRAPC</name>
<dbReference type="Proteomes" id="UP000276133">
    <property type="component" value="Unassembled WGS sequence"/>
</dbReference>
<gene>
    <name evidence="1" type="ORF">BpHYR1_021024</name>
</gene>
<sequence length="60" mass="7023">MTGPPIEFAVPMQYRQRSLLLQTPHPILNRGRGENSGLDTKIVKKYHFLPKYRSIVNKMR</sequence>
<evidence type="ECO:0000313" key="1">
    <source>
        <dbReference type="EMBL" id="RNA24681.1"/>
    </source>
</evidence>
<keyword evidence="2" id="KW-1185">Reference proteome</keyword>
<organism evidence="1 2">
    <name type="scientific">Brachionus plicatilis</name>
    <name type="common">Marine rotifer</name>
    <name type="synonym">Brachionus muelleri</name>
    <dbReference type="NCBI Taxonomy" id="10195"/>
    <lineage>
        <taxon>Eukaryota</taxon>
        <taxon>Metazoa</taxon>
        <taxon>Spiralia</taxon>
        <taxon>Gnathifera</taxon>
        <taxon>Rotifera</taxon>
        <taxon>Eurotatoria</taxon>
        <taxon>Monogononta</taxon>
        <taxon>Pseudotrocha</taxon>
        <taxon>Ploima</taxon>
        <taxon>Brachionidae</taxon>
        <taxon>Brachionus</taxon>
    </lineage>
</organism>
<dbReference type="AlphaFoldDB" id="A0A3M7RMC0"/>
<reference evidence="1 2" key="1">
    <citation type="journal article" date="2018" name="Sci. Rep.">
        <title>Genomic signatures of local adaptation to the degree of environmental predictability in rotifers.</title>
        <authorList>
            <person name="Franch-Gras L."/>
            <person name="Hahn C."/>
            <person name="Garcia-Roger E.M."/>
            <person name="Carmona M.J."/>
            <person name="Serra M."/>
            <person name="Gomez A."/>
        </authorList>
    </citation>
    <scope>NUCLEOTIDE SEQUENCE [LARGE SCALE GENOMIC DNA]</scope>
    <source>
        <strain evidence="1">HYR1</strain>
    </source>
</reference>
<comment type="caution">
    <text evidence="1">The sequence shown here is derived from an EMBL/GenBank/DDBJ whole genome shotgun (WGS) entry which is preliminary data.</text>
</comment>
<protein>
    <submittedName>
        <fullName evidence="1">Uncharacterized protein</fullName>
    </submittedName>
</protein>